<evidence type="ECO:0000313" key="9">
    <source>
        <dbReference type="EMBL" id="GGI57336.1"/>
    </source>
</evidence>
<protein>
    <submittedName>
        <fullName evidence="9">Rhomboid family intramembrane serine protease</fullName>
    </submittedName>
</protein>
<comment type="subcellular location">
    <subcellularLocation>
        <location evidence="1">Membrane</location>
        <topology evidence="1">Multi-pass membrane protein</topology>
    </subcellularLocation>
</comment>
<feature type="transmembrane region" description="Helical" evidence="7">
    <location>
        <begin position="169"/>
        <end position="188"/>
    </location>
</feature>
<accession>A0ABQ2BXW8</accession>
<dbReference type="GO" id="GO:0008233">
    <property type="term" value="F:peptidase activity"/>
    <property type="evidence" value="ECO:0007669"/>
    <property type="project" value="UniProtKB-KW"/>
</dbReference>
<dbReference type="Gene3D" id="1.20.1540.10">
    <property type="entry name" value="Rhomboid-like"/>
    <property type="match status" value="1"/>
</dbReference>
<sequence>MLNLSLVTIIIIAANVIISLKGLDDRSFFERYKFNVGSIRRNEHERMFTSGFLHADTMHLLFNMFTLYFFAEAVIRPLGSFNFVIIYIASLLFGSLLSLYLHKEEYWYSAIGASGAVTGILYAAILLDPDMSLYMFFVPVPIPGYVFGIGYLLYSIYGMKKRIGNIGHDAHFGGAIGGYFITLLLKPSLLETDLTYVALLAVPIVILFVMYKTGKLS</sequence>
<dbReference type="InterPro" id="IPR035952">
    <property type="entry name" value="Rhomboid-like_sf"/>
</dbReference>
<feature type="transmembrane region" description="Helical" evidence="7">
    <location>
        <begin position="51"/>
        <end position="71"/>
    </location>
</feature>
<reference evidence="10" key="1">
    <citation type="journal article" date="2019" name="Int. J. Syst. Evol. Microbiol.">
        <title>The Global Catalogue of Microorganisms (GCM) 10K type strain sequencing project: providing services to taxonomists for standard genome sequencing and annotation.</title>
        <authorList>
            <consortium name="The Broad Institute Genomics Platform"/>
            <consortium name="The Broad Institute Genome Sequencing Center for Infectious Disease"/>
            <person name="Wu L."/>
            <person name="Ma J."/>
        </authorList>
    </citation>
    <scope>NUCLEOTIDE SEQUENCE [LARGE SCALE GENOMIC DNA]</scope>
    <source>
        <strain evidence="10">CCM 8681</strain>
    </source>
</reference>
<dbReference type="SUPFAM" id="SSF144091">
    <property type="entry name" value="Rhomboid-like"/>
    <property type="match status" value="1"/>
</dbReference>
<evidence type="ECO:0000256" key="2">
    <source>
        <dbReference type="ARBA" id="ARBA00009045"/>
    </source>
</evidence>
<comment type="similarity">
    <text evidence="2">Belongs to the peptidase S54 family.</text>
</comment>
<dbReference type="PANTHER" id="PTHR43731:SF14">
    <property type="entry name" value="PRESENILIN-ASSOCIATED RHOMBOID-LIKE PROTEIN, MITOCHONDRIAL"/>
    <property type="match status" value="1"/>
</dbReference>
<evidence type="ECO:0000256" key="3">
    <source>
        <dbReference type="ARBA" id="ARBA00022692"/>
    </source>
</evidence>
<keyword evidence="10" id="KW-1185">Reference proteome</keyword>
<feature type="transmembrane region" description="Helical" evidence="7">
    <location>
        <begin position="6"/>
        <end position="23"/>
    </location>
</feature>
<feature type="domain" description="Peptidase S54 rhomboid" evidence="8">
    <location>
        <begin position="43"/>
        <end position="185"/>
    </location>
</feature>
<dbReference type="EMBL" id="BMDQ01000002">
    <property type="protein sequence ID" value="GGI57336.1"/>
    <property type="molecule type" value="Genomic_DNA"/>
</dbReference>
<evidence type="ECO:0000256" key="1">
    <source>
        <dbReference type="ARBA" id="ARBA00004141"/>
    </source>
</evidence>
<evidence type="ECO:0000256" key="7">
    <source>
        <dbReference type="SAM" id="Phobius"/>
    </source>
</evidence>
<feature type="transmembrane region" description="Helical" evidence="7">
    <location>
        <begin position="133"/>
        <end position="157"/>
    </location>
</feature>
<dbReference type="RefSeq" id="WP_188374254.1">
    <property type="nucleotide sequence ID" value="NZ_BMDQ01000002.1"/>
</dbReference>
<keyword evidence="3 7" id="KW-0812">Transmembrane</keyword>
<keyword evidence="4" id="KW-0378">Hydrolase</keyword>
<gene>
    <name evidence="9" type="ORF">GCM10011444_16450</name>
</gene>
<evidence type="ECO:0000313" key="10">
    <source>
        <dbReference type="Proteomes" id="UP000624701"/>
    </source>
</evidence>
<organism evidence="9 10">
    <name type="scientific">Winogradskyella haliclonae</name>
    <dbReference type="NCBI Taxonomy" id="2048558"/>
    <lineage>
        <taxon>Bacteria</taxon>
        <taxon>Pseudomonadati</taxon>
        <taxon>Bacteroidota</taxon>
        <taxon>Flavobacteriia</taxon>
        <taxon>Flavobacteriales</taxon>
        <taxon>Flavobacteriaceae</taxon>
        <taxon>Winogradskyella</taxon>
    </lineage>
</organism>
<feature type="transmembrane region" description="Helical" evidence="7">
    <location>
        <begin position="83"/>
        <end position="101"/>
    </location>
</feature>
<dbReference type="Proteomes" id="UP000624701">
    <property type="component" value="Unassembled WGS sequence"/>
</dbReference>
<evidence type="ECO:0000256" key="4">
    <source>
        <dbReference type="ARBA" id="ARBA00022801"/>
    </source>
</evidence>
<dbReference type="GO" id="GO:0006508">
    <property type="term" value="P:proteolysis"/>
    <property type="evidence" value="ECO:0007669"/>
    <property type="project" value="UniProtKB-KW"/>
</dbReference>
<keyword evidence="6 7" id="KW-0472">Membrane</keyword>
<feature type="transmembrane region" description="Helical" evidence="7">
    <location>
        <begin position="194"/>
        <end position="211"/>
    </location>
</feature>
<comment type="caution">
    <text evidence="9">The sequence shown here is derived from an EMBL/GenBank/DDBJ whole genome shotgun (WGS) entry which is preliminary data.</text>
</comment>
<keyword evidence="9" id="KW-0645">Protease</keyword>
<feature type="transmembrane region" description="Helical" evidence="7">
    <location>
        <begin position="106"/>
        <end position="127"/>
    </location>
</feature>
<keyword evidence="5 7" id="KW-1133">Transmembrane helix</keyword>
<proteinExistence type="inferred from homology"/>
<evidence type="ECO:0000256" key="5">
    <source>
        <dbReference type="ARBA" id="ARBA00022989"/>
    </source>
</evidence>
<evidence type="ECO:0000259" key="8">
    <source>
        <dbReference type="Pfam" id="PF01694"/>
    </source>
</evidence>
<name>A0ABQ2BXW8_9FLAO</name>
<dbReference type="PANTHER" id="PTHR43731">
    <property type="entry name" value="RHOMBOID PROTEASE"/>
    <property type="match status" value="1"/>
</dbReference>
<dbReference type="InterPro" id="IPR050925">
    <property type="entry name" value="Rhomboid_protease_S54"/>
</dbReference>
<dbReference type="Pfam" id="PF01694">
    <property type="entry name" value="Rhomboid"/>
    <property type="match status" value="1"/>
</dbReference>
<dbReference type="InterPro" id="IPR022764">
    <property type="entry name" value="Peptidase_S54_rhomboid_dom"/>
</dbReference>
<evidence type="ECO:0000256" key="6">
    <source>
        <dbReference type="ARBA" id="ARBA00023136"/>
    </source>
</evidence>